<dbReference type="SMART" id="SM00632">
    <property type="entry name" value="Aamy_C"/>
    <property type="match status" value="1"/>
</dbReference>
<dbReference type="InterPro" id="IPR013780">
    <property type="entry name" value="Glyco_hydro_b"/>
</dbReference>
<feature type="domain" description="Alpha-amylase C-terminal" evidence="4">
    <location>
        <begin position="69"/>
        <end position="146"/>
    </location>
</feature>
<dbReference type="GO" id="GO:0046872">
    <property type="term" value="F:metal ion binding"/>
    <property type="evidence" value="ECO:0007669"/>
    <property type="project" value="UniProtKB-KW"/>
</dbReference>
<dbReference type="PANTHER" id="PTHR10357:SF215">
    <property type="entry name" value="ALPHA-AMYLASE 1"/>
    <property type="match status" value="1"/>
</dbReference>
<dbReference type="InterPro" id="IPR031319">
    <property type="entry name" value="A-amylase_C"/>
</dbReference>
<keyword evidence="3" id="KW-0732">Signal</keyword>
<dbReference type="PANTHER" id="PTHR10357">
    <property type="entry name" value="ALPHA-AMYLASE FAMILY MEMBER"/>
    <property type="match status" value="1"/>
</dbReference>
<keyword evidence="2" id="KW-0479">Metal-binding</keyword>
<dbReference type="EMBL" id="SCLC01001940">
    <property type="protein sequence ID" value="MBF4438314.1"/>
    <property type="molecule type" value="Genomic_DNA"/>
</dbReference>
<evidence type="ECO:0000256" key="2">
    <source>
        <dbReference type="ARBA" id="ARBA00022723"/>
    </source>
</evidence>
<feature type="non-terminal residue" evidence="5">
    <location>
        <position position="1"/>
    </location>
</feature>
<feature type="non-terminal residue" evidence="5">
    <location>
        <position position="167"/>
    </location>
</feature>
<dbReference type="Proteomes" id="UP000786185">
    <property type="component" value="Unassembled WGS sequence"/>
</dbReference>
<sequence>TVRGIPAIYYGTEHYAANFTTNDFGQVGSDPYNREKMPSFDEDTEAFKIIQALTSLRKNSTAIQKGSYIQRWKNDDILVYERQDGSDTVTVALNRGPATTIVVNNLAIGDGSHLNLLNNETIAVNEGKATLHLNQNEAIVLHNSEGAEEPRLSTISFSCNQGYTITG</sequence>
<comment type="cofactor">
    <cofactor evidence="1">
        <name>Ca(2+)</name>
        <dbReference type="ChEBI" id="CHEBI:29108"/>
    </cofactor>
</comment>
<reference evidence="5" key="1">
    <citation type="journal article" date="2021" name="PeerJ">
        <title>Analysis of 44 Vibrio anguillarum genomes reveals high genetic diversity.</title>
        <authorList>
            <person name="Hansen M.J."/>
            <person name="Dalsgaard I."/>
        </authorList>
    </citation>
    <scope>NUCLEOTIDE SEQUENCE</scope>
    <source>
        <strain evidence="5">850617-1/1</strain>
    </source>
</reference>
<dbReference type="Gene3D" id="2.60.40.1180">
    <property type="entry name" value="Golgi alpha-mannosidase II"/>
    <property type="match status" value="1"/>
</dbReference>
<evidence type="ECO:0000313" key="5">
    <source>
        <dbReference type="EMBL" id="MBF4438314.1"/>
    </source>
</evidence>
<gene>
    <name evidence="5" type="ORF">ERJ77_28275</name>
</gene>
<protein>
    <submittedName>
        <fullName evidence="5">Cyclomaltodextrin glucanotransferase</fullName>
    </submittedName>
</protein>
<evidence type="ECO:0000256" key="1">
    <source>
        <dbReference type="ARBA" id="ARBA00001913"/>
    </source>
</evidence>
<dbReference type="Gene3D" id="3.20.20.80">
    <property type="entry name" value="Glycosidases"/>
    <property type="match status" value="1"/>
</dbReference>
<dbReference type="SUPFAM" id="SSF51011">
    <property type="entry name" value="Glycosyl hydrolase domain"/>
    <property type="match status" value="1"/>
</dbReference>
<comment type="caution">
    <text evidence="5">The sequence shown here is derived from an EMBL/GenBank/DDBJ whole genome shotgun (WGS) entry which is preliminary data.</text>
</comment>
<dbReference type="AlphaFoldDB" id="A0AAW4BN83"/>
<evidence type="ECO:0000313" key="6">
    <source>
        <dbReference type="Proteomes" id="UP000786185"/>
    </source>
</evidence>
<dbReference type="SUPFAM" id="SSF51445">
    <property type="entry name" value="(Trans)glycosidases"/>
    <property type="match status" value="1"/>
</dbReference>
<evidence type="ECO:0000256" key="3">
    <source>
        <dbReference type="ARBA" id="ARBA00022729"/>
    </source>
</evidence>
<proteinExistence type="predicted"/>
<evidence type="ECO:0000259" key="4">
    <source>
        <dbReference type="SMART" id="SM00632"/>
    </source>
</evidence>
<dbReference type="InterPro" id="IPR017853">
    <property type="entry name" value="GH"/>
</dbReference>
<organism evidence="5 6">
    <name type="scientific">Vibrio anguillarum</name>
    <name type="common">Listonella anguillarum</name>
    <dbReference type="NCBI Taxonomy" id="55601"/>
    <lineage>
        <taxon>Bacteria</taxon>
        <taxon>Pseudomonadati</taxon>
        <taxon>Pseudomonadota</taxon>
        <taxon>Gammaproteobacteria</taxon>
        <taxon>Vibrionales</taxon>
        <taxon>Vibrionaceae</taxon>
        <taxon>Vibrio</taxon>
    </lineage>
</organism>
<accession>A0AAW4BN83</accession>
<name>A0AAW4BN83_VIBAN</name>